<organism evidence="2 4">
    <name type="scientific">Aeromonas enteropelogenes</name>
    <name type="common">Aeromonas trota</name>
    <dbReference type="NCBI Taxonomy" id="29489"/>
    <lineage>
        <taxon>Bacteria</taxon>
        <taxon>Pseudomonadati</taxon>
        <taxon>Pseudomonadota</taxon>
        <taxon>Gammaproteobacteria</taxon>
        <taxon>Aeromonadales</taxon>
        <taxon>Aeromonadaceae</taxon>
        <taxon>Aeromonas</taxon>
    </lineage>
</organism>
<evidence type="ECO:0000313" key="2">
    <source>
        <dbReference type="EMBL" id="KXU79970.1"/>
    </source>
</evidence>
<accession>A0A175VHG7</accession>
<dbReference type="EMBL" id="JMGO02000005">
    <property type="protein sequence ID" value="KXU79970.1"/>
    <property type="molecule type" value="Genomic_DNA"/>
</dbReference>
<dbReference type="STRING" id="29489.VL01_15665"/>
<reference evidence="3 5" key="2">
    <citation type="submission" date="2024-01" db="EMBL/GenBank/DDBJ databases">
        <title>Horizontal gene transfer in Aeromonas trota.</title>
        <authorList>
            <person name="Otero Olarra J.E."/>
            <person name="Perez Valdespino A."/>
        </authorList>
    </citation>
    <scope>NUCLEOTIDE SEQUENCE [LARGE SCALE GENOMIC DNA]</scope>
    <source>
        <strain evidence="3 5">9.1</strain>
    </source>
</reference>
<evidence type="ECO:0000313" key="5">
    <source>
        <dbReference type="Proteomes" id="UP001491613"/>
    </source>
</evidence>
<dbReference type="AlphaFoldDB" id="A0A175VHG7"/>
<dbReference type="InterPro" id="IPR013976">
    <property type="entry name" value="HDOD"/>
</dbReference>
<dbReference type="Pfam" id="PF08668">
    <property type="entry name" value="HDOD"/>
    <property type="match status" value="1"/>
</dbReference>
<sequence>MLLRRYPIFNRRLALVAYGIDYQLVDPAQWPALAQHCRMLAQGRQYLVPFSHEQLDDQRPLLFDQDTIPLVEASSERLPTSFPVLEQWRDSRRRLAVHSAHRDPRWLGASRLLVFWMGEEGICQPTEHKRMALNIDTWQDFLPLREAGVDFFAGGFLARPELVNQRATQPDMALVQQILQLICHEEFSFNQVAKLLEQDAYLPGQLLTYVNAPGFDHASPITSVSRALSYLGEQEIRKFVLINGLARISPHMPEACTRMAIARGRFCELIALTALGKSEASWAFLVGLVLDGSLLSDALKAHLPKNVKRAIELREGPLFHLFQLVTTYEQGNWPLLAQLAPRYQLDPTRLTPIYFQAQMWGQAFLTS</sequence>
<evidence type="ECO:0000313" key="4">
    <source>
        <dbReference type="Proteomes" id="UP000078435"/>
    </source>
</evidence>
<protein>
    <submittedName>
        <fullName evidence="2">Diguanylate cyclase</fullName>
    </submittedName>
    <submittedName>
        <fullName evidence="3">HDOD domain-containing protein</fullName>
    </submittedName>
</protein>
<dbReference type="RefSeq" id="WP_026457114.1">
    <property type="nucleotide sequence ID" value="NZ_JAAKUI010000009.1"/>
</dbReference>
<proteinExistence type="predicted"/>
<keyword evidence="5" id="KW-1185">Reference proteome</keyword>
<dbReference type="OrthoDB" id="9804751at2"/>
<dbReference type="Proteomes" id="UP001491613">
    <property type="component" value="Unassembled WGS sequence"/>
</dbReference>
<dbReference type="Gene3D" id="1.10.3210.10">
    <property type="entry name" value="Hypothetical protein af1432"/>
    <property type="match status" value="1"/>
</dbReference>
<comment type="caution">
    <text evidence="2">The sequence shown here is derived from an EMBL/GenBank/DDBJ whole genome shotgun (WGS) entry which is preliminary data.</text>
</comment>
<dbReference type="Proteomes" id="UP000078435">
    <property type="component" value="Unassembled WGS sequence"/>
</dbReference>
<evidence type="ECO:0000313" key="3">
    <source>
        <dbReference type="EMBL" id="MEL3920296.1"/>
    </source>
</evidence>
<reference evidence="2 4" key="1">
    <citation type="submission" date="2016-02" db="EMBL/GenBank/DDBJ databases">
        <title>Draft genome sequence of Aeromonas trota strain 1999lcr isolated from cerebrospinal fluid (CSF).</title>
        <authorList>
            <person name="Dallagassa C.B."/>
            <person name="Prediger K.C."/>
            <person name="Weiss V.A."/>
            <person name="Assis F.E."/>
            <person name="Baura V."/>
            <person name="Cruz L.M."/>
            <person name="Souza E.M."/>
            <person name="Pedrosa F.O."/>
            <person name="Fadel-Picheth C.M."/>
        </authorList>
    </citation>
    <scope>NUCLEOTIDE SEQUENCE [LARGE SCALE GENOMIC DNA]</scope>
    <source>
        <strain evidence="2 4">1999lcr</strain>
    </source>
</reference>
<dbReference type="SUPFAM" id="SSF109604">
    <property type="entry name" value="HD-domain/PDEase-like"/>
    <property type="match status" value="1"/>
</dbReference>
<evidence type="ECO:0000259" key="1">
    <source>
        <dbReference type="PROSITE" id="PS51833"/>
    </source>
</evidence>
<name>A0A175VHG7_AEREN</name>
<dbReference type="PROSITE" id="PS51833">
    <property type="entry name" value="HDOD"/>
    <property type="match status" value="1"/>
</dbReference>
<dbReference type="PANTHER" id="PTHR33525:SF4">
    <property type="entry name" value="CYCLIC DI-GMP PHOSPHODIESTERASE CDGJ"/>
    <property type="match status" value="1"/>
</dbReference>
<gene>
    <name evidence="2" type="ORF">LCR_15355</name>
    <name evidence="3" type="ORF">V1482_12835</name>
</gene>
<dbReference type="InterPro" id="IPR052340">
    <property type="entry name" value="RNase_Y/CdgJ"/>
</dbReference>
<dbReference type="EMBL" id="JAZDDP010000005">
    <property type="protein sequence ID" value="MEL3920296.1"/>
    <property type="molecule type" value="Genomic_DNA"/>
</dbReference>
<feature type="domain" description="HDOD" evidence="1">
    <location>
        <begin position="168"/>
        <end position="349"/>
    </location>
</feature>
<dbReference type="PANTHER" id="PTHR33525">
    <property type="match status" value="1"/>
</dbReference>